<dbReference type="EMBL" id="BPLQ01013939">
    <property type="protein sequence ID" value="GIY75984.1"/>
    <property type="molecule type" value="Genomic_DNA"/>
</dbReference>
<evidence type="ECO:0000313" key="1">
    <source>
        <dbReference type="EMBL" id="GIY75984.1"/>
    </source>
</evidence>
<gene>
    <name evidence="1" type="ORF">CDAR_377401</name>
</gene>
<proteinExistence type="predicted"/>
<dbReference type="AlphaFoldDB" id="A0AAV4W1A7"/>
<protein>
    <submittedName>
        <fullName evidence="1">Uncharacterized protein</fullName>
    </submittedName>
</protein>
<dbReference type="Proteomes" id="UP001054837">
    <property type="component" value="Unassembled WGS sequence"/>
</dbReference>
<sequence length="111" mass="12384">MESAVSSHPQAILPLSRQSFANRNGQVCVANRNRRVRKWVSGHTVNALLSFVVEAESWGHCCGENPSCLGEGGISFYCVLKLISPGRCVVCLHWANRGTIYMFHLKIILIW</sequence>
<evidence type="ECO:0000313" key="2">
    <source>
        <dbReference type="Proteomes" id="UP001054837"/>
    </source>
</evidence>
<accession>A0AAV4W1A7</accession>
<keyword evidence="2" id="KW-1185">Reference proteome</keyword>
<reference evidence="1 2" key="1">
    <citation type="submission" date="2021-06" db="EMBL/GenBank/DDBJ databases">
        <title>Caerostris darwini draft genome.</title>
        <authorList>
            <person name="Kono N."/>
            <person name="Arakawa K."/>
        </authorList>
    </citation>
    <scope>NUCLEOTIDE SEQUENCE [LARGE SCALE GENOMIC DNA]</scope>
</reference>
<organism evidence="1 2">
    <name type="scientific">Caerostris darwini</name>
    <dbReference type="NCBI Taxonomy" id="1538125"/>
    <lineage>
        <taxon>Eukaryota</taxon>
        <taxon>Metazoa</taxon>
        <taxon>Ecdysozoa</taxon>
        <taxon>Arthropoda</taxon>
        <taxon>Chelicerata</taxon>
        <taxon>Arachnida</taxon>
        <taxon>Araneae</taxon>
        <taxon>Araneomorphae</taxon>
        <taxon>Entelegynae</taxon>
        <taxon>Araneoidea</taxon>
        <taxon>Araneidae</taxon>
        <taxon>Caerostris</taxon>
    </lineage>
</organism>
<comment type="caution">
    <text evidence="1">The sequence shown here is derived from an EMBL/GenBank/DDBJ whole genome shotgun (WGS) entry which is preliminary data.</text>
</comment>
<name>A0AAV4W1A7_9ARAC</name>